<evidence type="ECO:0000313" key="2">
    <source>
        <dbReference type="EMBL" id="WUQ81805.1"/>
    </source>
</evidence>
<name>A0ABZ1TS73_9ACTN</name>
<evidence type="ECO:0000256" key="1">
    <source>
        <dbReference type="SAM" id="MobiDB-lite"/>
    </source>
</evidence>
<accession>A0ABZ1TS73</accession>
<dbReference type="Proteomes" id="UP001432222">
    <property type="component" value="Chromosome"/>
</dbReference>
<gene>
    <name evidence="2" type="ORF">OHA16_01740</name>
</gene>
<dbReference type="EMBL" id="CP108110">
    <property type="protein sequence ID" value="WUQ81805.1"/>
    <property type="molecule type" value="Genomic_DNA"/>
</dbReference>
<feature type="region of interest" description="Disordered" evidence="1">
    <location>
        <begin position="25"/>
        <end position="49"/>
    </location>
</feature>
<protein>
    <submittedName>
        <fullName evidence="2">Uncharacterized protein</fullName>
    </submittedName>
</protein>
<organism evidence="2 3">
    <name type="scientific">Kitasatospora purpeofusca</name>
    <dbReference type="NCBI Taxonomy" id="67352"/>
    <lineage>
        <taxon>Bacteria</taxon>
        <taxon>Bacillati</taxon>
        <taxon>Actinomycetota</taxon>
        <taxon>Actinomycetes</taxon>
        <taxon>Kitasatosporales</taxon>
        <taxon>Streptomycetaceae</taxon>
        <taxon>Kitasatospora</taxon>
    </lineage>
</organism>
<reference evidence="2" key="1">
    <citation type="submission" date="2022-10" db="EMBL/GenBank/DDBJ databases">
        <title>The complete genomes of actinobacterial strains from the NBC collection.</title>
        <authorList>
            <person name="Joergensen T.S."/>
            <person name="Alvarez Arevalo M."/>
            <person name="Sterndorff E.B."/>
            <person name="Faurdal D."/>
            <person name="Vuksanovic O."/>
            <person name="Mourched A.-S."/>
            <person name="Charusanti P."/>
            <person name="Shaw S."/>
            <person name="Blin K."/>
            <person name="Weber T."/>
        </authorList>
    </citation>
    <scope>NUCLEOTIDE SEQUENCE</scope>
    <source>
        <strain evidence="2">NBC_00222</strain>
    </source>
</reference>
<evidence type="ECO:0000313" key="3">
    <source>
        <dbReference type="Proteomes" id="UP001432222"/>
    </source>
</evidence>
<feature type="compositionally biased region" description="Low complexity" evidence="1">
    <location>
        <begin position="32"/>
        <end position="43"/>
    </location>
</feature>
<keyword evidence="3" id="KW-1185">Reference proteome</keyword>
<dbReference type="RefSeq" id="WP_328952880.1">
    <property type="nucleotide sequence ID" value="NZ_CP108110.1"/>
</dbReference>
<sequence length="49" mass="5179">MTDPELCNFADECRMKGDSFTVAGRAGRHSRAPGADGANAAGPRIHSFE</sequence>
<proteinExistence type="predicted"/>